<dbReference type="EMBL" id="CP042301">
    <property type="protein sequence ID" value="QDZ03080.1"/>
    <property type="molecule type" value="Genomic_DNA"/>
</dbReference>
<dbReference type="OrthoDB" id="7522752at2"/>
<evidence type="ECO:0000313" key="2">
    <source>
        <dbReference type="EMBL" id="QDZ03080.1"/>
    </source>
</evidence>
<dbReference type="SUPFAM" id="SSF53300">
    <property type="entry name" value="vWA-like"/>
    <property type="match status" value="1"/>
</dbReference>
<protein>
    <recommendedName>
        <fullName evidence="1">Putative Flp pilus-assembly TadG-like N-terminal domain-containing protein</fullName>
    </recommendedName>
</protein>
<name>A0A5B8L5V3_9HYPH</name>
<dbReference type="KEGG" id="niy:FQ775_23440"/>
<dbReference type="Proteomes" id="UP000321389">
    <property type="component" value="Chromosome"/>
</dbReference>
<dbReference type="CDD" id="cd00198">
    <property type="entry name" value="vWFA"/>
    <property type="match status" value="1"/>
</dbReference>
<accession>A0A5B8L5V3</accession>
<sequence length="524" mass="57049">MFRSFLQRFRRDERGNYAMLMALVTVPVALAGGMAVDLAAISSRQAQLQQAMDTAALAIAREGEGLSDAEAHRIAQRFLEANFDPRYANIKIARKGPRVEVAADARAGLTFGKLLGYEDWEVSAASAADLAYTNYEIALVLDTTGSMAGGKLAAMKDAVIGLIDTMSAQVKGKDKLKFAVVPFANFVNVGPHFGPDFKKNGKIMNKTGAEWLDLKGKADFPQVELKKNLSRFELFQHLGERWAGCVETRYADGKAAHDVEDTEPTKSDKASLFVPAFSIDEPEEDGFSNSYIKSDADPLDNSAPGQAKKLLKYGVTEVLDPVNPALEWLKPATKMSGGKGPNKDCVTQPIMPLNNDFGAIKKKVKSLEANGTTNIMEGVAWGMRVLSPHEPFTEGRDRKEIGVEKIMIVLTDGSNVFGNKSHKLGSSYSSHGYLVDGRIGISAGSSSDTNKLMNAKTMKACDNAKAQNMIVYTIRLEEPDVKTGMMLKDCASSSAHFFDAPSRSQLDEVFGKIRDRVVRLRIAS</sequence>
<proteinExistence type="predicted"/>
<gene>
    <name evidence="2" type="ORF">FQ775_23440</name>
</gene>
<organism evidence="2 3">
    <name type="scientific">Nitratireductor mangrovi</name>
    <dbReference type="NCBI Taxonomy" id="2599600"/>
    <lineage>
        <taxon>Bacteria</taxon>
        <taxon>Pseudomonadati</taxon>
        <taxon>Pseudomonadota</taxon>
        <taxon>Alphaproteobacteria</taxon>
        <taxon>Hyphomicrobiales</taxon>
        <taxon>Phyllobacteriaceae</taxon>
        <taxon>Nitratireductor</taxon>
    </lineage>
</organism>
<feature type="domain" description="Putative Flp pilus-assembly TadG-like N-terminal" evidence="1">
    <location>
        <begin position="15"/>
        <end position="58"/>
    </location>
</feature>
<dbReference type="InterPro" id="IPR028087">
    <property type="entry name" value="Tad_N"/>
</dbReference>
<dbReference type="RefSeq" id="WP_146301713.1">
    <property type="nucleotide sequence ID" value="NZ_CP042301.2"/>
</dbReference>
<dbReference type="InterPro" id="IPR036465">
    <property type="entry name" value="vWFA_dom_sf"/>
</dbReference>
<evidence type="ECO:0000259" key="1">
    <source>
        <dbReference type="Pfam" id="PF13400"/>
    </source>
</evidence>
<dbReference type="Pfam" id="PF13400">
    <property type="entry name" value="Tad"/>
    <property type="match status" value="1"/>
</dbReference>
<reference evidence="2" key="1">
    <citation type="submission" date="2020-04" db="EMBL/GenBank/DDBJ databases">
        <title>Nitratireductor sp. nov. isolated from mangrove soil.</title>
        <authorList>
            <person name="Ye Y."/>
        </authorList>
    </citation>
    <scope>NUCLEOTIDE SEQUENCE</scope>
    <source>
        <strain evidence="2">SY7</strain>
    </source>
</reference>
<keyword evidence="3" id="KW-1185">Reference proteome</keyword>
<evidence type="ECO:0000313" key="3">
    <source>
        <dbReference type="Proteomes" id="UP000321389"/>
    </source>
</evidence>
<dbReference type="AlphaFoldDB" id="A0A5B8L5V3"/>
<dbReference type="Gene3D" id="3.40.50.410">
    <property type="entry name" value="von Willebrand factor, type A domain"/>
    <property type="match status" value="2"/>
</dbReference>